<dbReference type="RefSeq" id="XP_018285027.1">
    <property type="nucleotide sequence ID" value="XM_018432789.1"/>
</dbReference>
<evidence type="ECO:0008006" key="3">
    <source>
        <dbReference type="Google" id="ProtNLM"/>
    </source>
</evidence>
<dbReference type="Proteomes" id="UP000077315">
    <property type="component" value="Unassembled WGS sequence"/>
</dbReference>
<organism evidence="1 2">
    <name type="scientific">Phycomyces blakesleeanus (strain ATCC 8743b / DSM 1359 / FGSC 10004 / NBRC 33097 / NRRL 1555)</name>
    <dbReference type="NCBI Taxonomy" id="763407"/>
    <lineage>
        <taxon>Eukaryota</taxon>
        <taxon>Fungi</taxon>
        <taxon>Fungi incertae sedis</taxon>
        <taxon>Mucoromycota</taxon>
        <taxon>Mucoromycotina</taxon>
        <taxon>Mucoromycetes</taxon>
        <taxon>Mucorales</taxon>
        <taxon>Phycomycetaceae</taxon>
        <taxon>Phycomyces</taxon>
    </lineage>
</organism>
<protein>
    <recommendedName>
        <fullName evidence="3">Homeodomain-like DNA binding domain-containing transcription factor</fullName>
    </recommendedName>
</protein>
<evidence type="ECO:0000313" key="2">
    <source>
        <dbReference type="Proteomes" id="UP000077315"/>
    </source>
</evidence>
<dbReference type="GeneID" id="28993695"/>
<sequence length="163" mass="18636">MYTKKHAEMKNCSKYPHGIQGHFSNVACHIVRAFKNKKFLTTTEAARQLCSEGFTLQPPAIRTLLKASGFTCEQEQPLKVKSNPAIHKKHVAFARNYINYTRWKWRLKKTVTKKTKNGFPPVRAGGHIMQGLLETLEEQNLSKSEIEFLHNNTKSHTAANTKK</sequence>
<accession>A0A167JZP3</accession>
<dbReference type="OrthoDB" id="2205473at2759"/>
<gene>
    <name evidence="1" type="ORF">PHYBLDRAFT_151925</name>
</gene>
<dbReference type="EMBL" id="KV441026">
    <property type="protein sequence ID" value="OAD66987.1"/>
    <property type="molecule type" value="Genomic_DNA"/>
</dbReference>
<evidence type="ECO:0000313" key="1">
    <source>
        <dbReference type="EMBL" id="OAD66987.1"/>
    </source>
</evidence>
<dbReference type="AlphaFoldDB" id="A0A167JZP3"/>
<keyword evidence="2" id="KW-1185">Reference proteome</keyword>
<reference evidence="2" key="1">
    <citation type="submission" date="2015-06" db="EMBL/GenBank/DDBJ databases">
        <title>Expansion of signal transduction pathways in fungi by whole-genome duplication.</title>
        <authorList>
            <consortium name="DOE Joint Genome Institute"/>
            <person name="Corrochano L.M."/>
            <person name="Kuo A."/>
            <person name="Marcet-Houben M."/>
            <person name="Polaino S."/>
            <person name="Salamov A."/>
            <person name="Villalobos J.M."/>
            <person name="Alvarez M.I."/>
            <person name="Avalos J."/>
            <person name="Benito E.P."/>
            <person name="Benoit I."/>
            <person name="Burger G."/>
            <person name="Camino L.P."/>
            <person name="Canovas D."/>
            <person name="Cerda-Olmedo E."/>
            <person name="Cheng J.-F."/>
            <person name="Dominguez A."/>
            <person name="Elias M."/>
            <person name="Eslava A.P."/>
            <person name="Glaser F."/>
            <person name="Grimwood J."/>
            <person name="Gutierrez G."/>
            <person name="Heitman J."/>
            <person name="Henrissat B."/>
            <person name="Iturriaga E.A."/>
            <person name="Lang B.F."/>
            <person name="Lavin J.L."/>
            <person name="Lee S."/>
            <person name="Li W."/>
            <person name="Lindquist E."/>
            <person name="Lopez-Garcia S."/>
            <person name="Luque E.M."/>
            <person name="Marcos A.T."/>
            <person name="Martin J."/>
            <person name="McCluskey K."/>
            <person name="Medina H.R."/>
            <person name="Miralles-Duran A."/>
            <person name="Miyazaki A."/>
            <person name="Munoz-Torres E."/>
            <person name="Oguiza J.A."/>
            <person name="Ohm R."/>
            <person name="Olmedo M."/>
            <person name="Orejas M."/>
            <person name="Ortiz-Castellanos L."/>
            <person name="Pisabarro A.G."/>
            <person name="Rodriguez-Romero J."/>
            <person name="Ruiz-Herrera J."/>
            <person name="Ruiz-Vazquez R."/>
            <person name="Sanz C."/>
            <person name="Schackwitz W."/>
            <person name="Schmutz J."/>
            <person name="Shahriari M."/>
            <person name="Shelest E."/>
            <person name="Silva-Franco F."/>
            <person name="Soanes D."/>
            <person name="Syed K."/>
            <person name="Tagua V.G."/>
            <person name="Talbot N.J."/>
            <person name="Thon M."/>
            <person name="De vries R.P."/>
            <person name="Wiebenga A."/>
            <person name="Yadav J.S."/>
            <person name="Braun E.L."/>
            <person name="Baker S."/>
            <person name="Garre V."/>
            <person name="Horwitz B."/>
            <person name="Torres-Martinez S."/>
            <person name="Idnurm A."/>
            <person name="Herrera-Estrella A."/>
            <person name="Gabaldon T."/>
            <person name="Grigoriev I.V."/>
        </authorList>
    </citation>
    <scope>NUCLEOTIDE SEQUENCE [LARGE SCALE GENOMIC DNA]</scope>
    <source>
        <strain evidence="2">NRRL 1555(-)</strain>
    </source>
</reference>
<dbReference type="VEuPathDB" id="FungiDB:PHYBLDRAFT_151925"/>
<name>A0A167JZP3_PHYB8</name>
<dbReference type="InParanoid" id="A0A167JZP3"/>
<proteinExistence type="predicted"/>